<dbReference type="InterPro" id="IPR045743">
    <property type="entry name" value="DUF6089"/>
</dbReference>
<dbReference type="Gene3D" id="2.40.160.20">
    <property type="match status" value="1"/>
</dbReference>
<dbReference type="Pfam" id="PF19573">
    <property type="entry name" value="DUF6089"/>
    <property type="match status" value="1"/>
</dbReference>
<keyword evidence="3" id="KW-1185">Reference proteome</keyword>
<comment type="caution">
    <text evidence="2">The sequence shown here is derived from an EMBL/GenBank/DDBJ whole genome shotgun (WGS) entry which is preliminary data.</text>
</comment>
<dbReference type="Proteomes" id="UP001143543">
    <property type="component" value="Unassembled WGS sequence"/>
</dbReference>
<proteinExistence type="predicted"/>
<name>A0ABQ5MML4_9FLAO</name>
<evidence type="ECO:0000259" key="1">
    <source>
        <dbReference type="Pfam" id="PF19573"/>
    </source>
</evidence>
<dbReference type="RefSeq" id="WP_281766282.1">
    <property type="nucleotide sequence ID" value="NZ_BRVO01000004.1"/>
</dbReference>
<evidence type="ECO:0000313" key="2">
    <source>
        <dbReference type="EMBL" id="GLB50648.1"/>
    </source>
</evidence>
<feature type="domain" description="DUF6089" evidence="1">
    <location>
        <begin position="6"/>
        <end position="223"/>
    </location>
</feature>
<dbReference type="InterPro" id="IPR011250">
    <property type="entry name" value="OMP/PagP_B-barrel"/>
</dbReference>
<dbReference type="SUPFAM" id="SSF56925">
    <property type="entry name" value="OMPA-like"/>
    <property type="match status" value="1"/>
</dbReference>
<accession>A0ABQ5MML4</accession>
<dbReference type="EMBL" id="BRVO01000004">
    <property type="protein sequence ID" value="GLB50648.1"/>
    <property type="molecule type" value="Genomic_DNA"/>
</dbReference>
<sequence length="227" mass="25158">MRGLFITLLLCCGSFLVSQGQTHEVGAFVGLSGFTGDVGELSYFNPKNPAIGAIYRYSPHPRYALRGSVILTKLEGDDLDSGHISRNSRGYNFQNNIIEINANFEFNFLEFEPDDTEVHVTPYLGAGLAYFLMDYNYYNGTNPTAVSNQRNGDVALPFTLGVKSNVSPGFILGLELAGRYTFSDSIDGSGHKYNPFGNVNSNDWYFFYGLTATFTLGNNYKNCRCPF</sequence>
<protein>
    <recommendedName>
        <fullName evidence="1">DUF6089 domain-containing protein</fullName>
    </recommendedName>
</protein>
<reference evidence="2" key="1">
    <citation type="submission" date="2022-07" db="EMBL/GenBank/DDBJ databases">
        <title>Taxonomy of Novel Oxalotrophic and Methylotrophic Bacteria.</title>
        <authorList>
            <person name="Sahin N."/>
            <person name="Tani A."/>
        </authorList>
    </citation>
    <scope>NUCLEOTIDE SEQUENCE</scope>
    <source>
        <strain evidence="2">Y10</strain>
    </source>
</reference>
<gene>
    <name evidence="2" type="ORF">Y10_30160</name>
</gene>
<organism evidence="2 3">
    <name type="scientific">Neptunitalea lumnitzerae</name>
    <dbReference type="NCBI Taxonomy" id="2965509"/>
    <lineage>
        <taxon>Bacteria</taxon>
        <taxon>Pseudomonadati</taxon>
        <taxon>Bacteroidota</taxon>
        <taxon>Flavobacteriia</taxon>
        <taxon>Flavobacteriales</taxon>
        <taxon>Flavobacteriaceae</taxon>
        <taxon>Neptunitalea</taxon>
    </lineage>
</organism>
<evidence type="ECO:0000313" key="3">
    <source>
        <dbReference type="Proteomes" id="UP001143543"/>
    </source>
</evidence>